<organism evidence="2 3">
    <name type="scientific">Thelonectria olida</name>
    <dbReference type="NCBI Taxonomy" id="1576542"/>
    <lineage>
        <taxon>Eukaryota</taxon>
        <taxon>Fungi</taxon>
        <taxon>Dikarya</taxon>
        <taxon>Ascomycota</taxon>
        <taxon>Pezizomycotina</taxon>
        <taxon>Sordariomycetes</taxon>
        <taxon>Hypocreomycetidae</taxon>
        <taxon>Hypocreales</taxon>
        <taxon>Nectriaceae</taxon>
        <taxon>Thelonectria</taxon>
    </lineage>
</organism>
<gene>
    <name evidence="2" type="ORF">B0T10DRAFT_467139</name>
</gene>
<evidence type="ECO:0000313" key="3">
    <source>
        <dbReference type="Proteomes" id="UP000777438"/>
    </source>
</evidence>
<dbReference type="EMBL" id="JAGPYM010000068">
    <property type="protein sequence ID" value="KAH6869647.1"/>
    <property type="molecule type" value="Genomic_DNA"/>
</dbReference>
<evidence type="ECO:0000256" key="1">
    <source>
        <dbReference type="SAM" id="SignalP"/>
    </source>
</evidence>
<dbReference type="AlphaFoldDB" id="A0A9P9AHX8"/>
<keyword evidence="3" id="KW-1185">Reference proteome</keyword>
<protein>
    <submittedName>
        <fullName evidence="2">Uncharacterized protein</fullName>
    </submittedName>
</protein>
<dbReference type="OrthoDB" id="5104857at2759"/>
<feature type="signal peptide" evidence="1">
    <location>
        <begin position="1"/>
        <end position="16"/>
    </location>
</feature>
<accession>A0A9P9AHX8</accession>
<dbReference type="Proteomes" id="UP000777438">
    <property type="component" value="Unassembled WGS sequence"/>
</dbReference>
<reference evidence="2 3" key="1">
    <citation type="journal article" date="2021" name="Nat. Commun.">
        <title>Genetic determinants of endophytism in the Arabidopsis root mycobiome.</title>
        <authorList>
            <person name="Mesny F."/>
            <person name="Miyauchi S."/>
            <person name="Thiergart T."/>
            <person name="Pickel B."/>
            <person name="Atanasova L."/>
            <person name="Karlsson M."/>
            <person name="Huettel B."/>
            <person name="Barry K.W."/>
            <person name="Haridas S."/>
            <person name="Chen C."/>
            <person name="Bauer D."/>
            <person name="Andreopoulos W."/>
            <person name="Pangilinan J."/>
            <person name="LaButti K."/>
            <person name="Riley R."/>
            <person name="Lipzen A."/>
            <person name="Clum A."/>
            <person name="Drula E."/>
            <person name="Henrissat B."/>
            <person name="Kohler A."/>
            <person name="Grigoriev I.V."/>
            <person name="Martin F.M."/>
            <person name="Hacquard S."/>
        </authorList>
    </citation>
    <scope>NUCLEOTIDE SEQUENCE [LARGE SCALE GENOMIC DNA]</scope>
    <source>
        <strain evidence="2 3">MPI-CAGE-CH-0241</strain>
    </source>
</reference>
<comment type="caution">
    <text evidence="2">The sequence shown here is derived from an EMBL/GenBank/DDBJ whole genome shotgun (WGS) entry which is preliminary data.</text>
</comment>
<sequence>MKHIFSINLLIHGGLAMANLPSMCLYNPVELVAGLDLAAMSARTAYPLSEPCTATIDFDDRDFLPITYTFKPISCDGPELVQFTVPLGAPSGEAYITWRCASEFLMCGRALILGGQSDRSLNLQVDGHEGQVICEGGYTLTTTTPGSSTLTTVVTKRLTKPRTVPTELTTTPTKLATTPTSGGFLGDKETSGAYAPDRTSVITTTDVTSVVTDATATSGTPVTTKAATTTEFSTTDTRAATDTFTANETTGTAVASGVTRDPIVF</sequence>
<name>A0A9P9AHX8_9HYPO</name>
<proteinExistence type="predicted"/>
<keyword evidence="1" id="KW-0732">Signal</keyword>
<feature type="chain" id="PRO_5040153300" evidence="1">
    <location>
        <begin position="17"/>
        <end position="265"/>
    </location>
</feature>
<evidence type="ECO:0000313" key="2">
    <source>
        <dbReference type="EMBL" id="KAH6869647.1"/>
    </source>
</evidence>